<sequence length="151" mass="16914">MKKWNQILLCFFLFSLYSCGKKTKEQYSTWSIDNQQYSDIAIASVGKAVAILGNNNTNEGFKLVFFLNHLPLGDYQKEWTIIGDNPDQDPTVAGLFFYLSGNAYYISEHNTTPLIASSIKGKAKYALSGAWFVNYNNAGDSVFIKATLNEP</sequence>
<keyword evidence="2" id="KW-1185">Reference proteome</keyword>
<accession>A0A5M6CN67</accession>
<dbReference type="AlphaFoldDB" id="A0A5M6CN67"/>
<dbReference type="RefSeq" id="WP_150032269.1">
    <property type="nucleotide sequence ID" value="NZ_VWSH01000002.1"/>
</dbReference>
<name>A0A5M6CN67_9BACT</name>
<protein>
    <submittedName>
        <fullName evidence="1">Uncharacterized protein</fullName>
    </submittedName>
</protein>
<evidence type="ECO:0000313" key="2">
    <source>
        <dbReference type="Proteomes" id="UP000323632"/>
    </source>
</evidence>
<dbReference type="EMBL" id="VWSH01000002">
    <property type="protein sequence ID" value="KAA5534589.1"/>
    <property type="molecule type" value="Genomic_DNA"/>
</dbReference>
<proteinExistence type="predicted"/>
<evidence type="ECO:0000313" key="1">
    <source>
        <dbReference type="EMBL" id="KAA5534589.1"/>
    </source>
</evidence>
<comment type="caution">
    <text evidence="1">The sequence shown here is derived from an EMBL/GenBank/DDBJ whole genome shotgun (WGS) entry which is preliminary data.</text>
</comment>
<organism evidence="1 2">
    <name type="scientific">Taibaiella lutea</name>
    <dbReference type="NCBI Taxonomy" id="2608001"/>
    <lineage>
        <taxon>Bacteria</taxon>
        <taxon>Pseudomonadati</taxon>
        <taxon>Bacteroidota</taxon>
        <taxon>Chitinophagia</taxon>
        <taxon>Chitinophagales</taxon>
        <taxon>Chitinophagaceae</taxon>
        <taxon>Taibaiella</taxon>
    </lineage>
</organism>
<reference evidence="1 2" key="1">
    <citation type="submission" date="2019-09" db="EMBL/GenBank/DDBJ databases">
        <title>Genome sequence and assembly of Taibaiella sp.</title>
        <authorList>
            <person name="Chhetri G."/>
        </authorList>
    </citation>
    <scope>NUCLEOTIDE SEQUENCE [LARGE SCALE GENOMIC DNA]</scope>
    <source>
        <strain evidence="1 2">KVB11</strain>
    </source>
</reference>
<gene>
    <name evidence="1" type="ORF">F0919_08180</name>
</gene>
<dbReference type="PROSITE" id="PS51257">
    <property type="entry name" value="PROKAR_LIPOPROTEIN"/>
    <property type="match status" value="1"/>
</dbReference>
<dbReference type="Proteomes" id="UP000323632">
    <property type="component" value="Unassembled WGS sequence"/>
</dbReference>